<evidence type="ECO:0000259" key="3">
    <source>
        <dbReference type="PROSITE" id="PS51900"/>
    </source>
</evidence>
<dbReference type="InterPro" id="IPR010998">
    <property type="entry name" value="Integrase_recombinase_N"/>
</dbReference>
<protein>
    <recommendedName>
        <fullName evidence="3">Core-binding (CB) domain-containing protein</fullName>
    </recommendedName>
</protein>
<reference evidence="4 5" key="2">
    <citation type="journal article" date="2016" name="J. Biotechnol.">
        <title>Complete genome sequence of Arthrobacter alpinus ERGS4:06, a yellow pigmented bacterium tolerant to cold and radiations isolated from Sikkim Himalaya.</title>
        <authorList>
            <person name="Kumar R."/>
            <person name="Singh D."/>
            <person name="Swarnkar M.K."/>
            <person name="Singh A.K."/>
            <person name="Kumar S."/>
        </authorList>
    </citation>
    <scope>NUCLEOTIDE SEQUENCE [LARGE SCALE GENOMIC DNA]</scope>
    <source>
        <strain evidence="4 5">ERGS4:06</strain>
    </source>
</reference>
<evidence type="ECO:0000256" key="2">
    <source>
        <dbReference type="PROSITE-ProRule" id="PRU01248"/>
    </source>
</evidence>
<organism evidence="4 5">
    <name type="scientific">Arthrobacter alpinus</name>
    <dbReference type="NCBI Taxonomy" id="656366"/>
    <lineage>
        <taxon>Bacteria</taxon>
        <taxon>Bacillati</taxon>
        <taxon>Actinomycetota</taxon>
        <taxon>Actinomycetes</taxon>
        <taxon>Micrococcales</taxon>
        <taxon>Micrococcaceae</taxon>
        <taxon>Arthrobacter</taxon>
    </lineage>
</organism>
<dbReference type="GO" id="GO:0003677">
    <property type="term" value="F:DNA binding"/>
    <property type="evidence" value="ECO:0007669"/>
    <property type="project" value="UniProtKB-UniRule"/>
</dbReference>
<feature type="domain" description="Core-binding (CB)" evidence="3">
    <location>
        <begin position="4"/>
        <end position="87"/>
    </location>
</feature>
<name>A0A0S2M0K5_9MICC</name>
<keyword evidence="1 2" id="KW-0238">DNA-binding</keyword>
<accession>A0A0S2M0K5</accession>
<dbReference type="Proteomes" id="UP000059574">
    <property type="component" value="Chromosome"/>
</dbReference>
<dbReference type="AlphaFoldDB" id="A0A0S2M0K5"/>
<dbReference type="Gene3D" id="1.10.150.130">
    <property type="match status" value="1"/>
</dbReference>
<sequence>MVMSHISPELQAFFTSYLVGQRDASPHTISSYRDTWKLRLTYVQEQAGITPTAVDFTNLPSKTITAILQHLEQDRGNSPATRNSRLA</sequence>
<dbReference type="PROSITE" id="PS51900">
    <property type="entry name" value="CB"/>
    <property type="match status" value="1"/>
</dbReference>
<dbReference type="EMBL" id="CP013200">
    <property type="protein sequence ID" value="ALO67261.1"/>
    <property type="molecule type" value="Genomic_DNA"/>
</dbReference>
<evidence type="ECO:0000256" key="1">
    <source>
        <dbReference type="ARBA" id="ARBA00023125"/>
    </source>
</evidence>
<proteinExistence type="predicted"/>
<reference evidence="5" key="1">
    <citation type="submission" date="2015-11" db="EMBL/GenBank/DDBJ databases">
        <authorList>
            <person name="Kumar R."/>
            <person name="Singh D."/>
            <person name="Swarnkar M.K."/>
            <person name="Singh A.K."/>
            <person name="Kumar S."/>
        </authorList>
    </citation>
    <scope>NUCLEOTIDE SEQUENCE [LARGE SCALE GENOMIC DNA]</scope>
    <source>
        <strain evidence="5">ERGS4:06</strain>
    </source>
</reference>
<gene>
    <name evidence="4" type="ORF">AS189_13070</name>
</gene>
<dbReference type="InterPro" id="IPR044068">
    <property type="entry name" value="CB"/>
</dbReference>
<evidence type="ECO:0000313" key="5">
    <source>
        <dbReference type="Proteomes" id="UP000059574"/>
    </source>
</evidence>
<evidence type="ECO:0000313" key="4">
    <source>
        <dbReference type="EMBL" id="ALO67261.1"/>
    </source>
</evidence>